<feature type="region of interest" description="Disordered" evidence="3">
    <location>
        <begin position="610"/>
        <end position="658"/>
    </location>
</feature>
<keyword evidence="1 2" id="KW-0694">RNA-binding</keyword>
<evidence type="ECO:0000256" key="2">
    <source>
        <dbReference type="PROSITE-ProRule" id="PRU00176"/>
    </source>
</evidence>
<dbReference type="EMBL" id="BTGD01000003">
    <property type="protein sequence ID" value="GMM55094.1"/>
    <property type="molecule type" value="Genomic_DNA"/>
</dbReference>
<sequence>MEDDYKPVQAEEPNMKDTASSDSEVANAGQQMSSTGLQLEQLANKNQLTIRIKWTSAIINDEQEKDNIITEFSNVIIRQKGNIINPLKIENYEYLSDLKRLDIIKENNYEFEHGSREFAKSYEDEVKNWMFDVVIQAHFRKGYSLENCATYVSNMLKSMTDNIERWSITINHHALTHPGNLFIGGISKVITINRLIDIFKQYGPLVSIKLIHDKTKENDIGYGFVSYQLGSQASHCIQNLNGKEIEGSSLFINYHVDRKERETLHWNQVKENSDEKNFKCLFMGNLPKKTEDGTLVTQDMVLSLIQDKIKEKIPEFKIVSYYFPKEANKSQKESLDSSTLKGYGFIKLESHEEVLQIIEEFNGYEWHGAALVVNKAVQNRVQSSNHNGSSHHNNGAGSLNASRNFNGIFQDKSIVASTGPNVNEPQVNQYMNHIYPNYYGDPASITASPEMVGSMPIGGDISPPMLASPPTLNGEYTYETPGILPAPYMSTLPIPLNNQQESNLYIKHIPLDWTDSALSEFYEGFGRIISAKIITIGGSHLKDNSDNSDASLDGVSGAKETDGAGSSKGYGFVCFENPLDASRAILATNGYQLGNGSILSVSFANKKSNGNGSGHAINLRDDIRNKSPKMDDNRNGGGPEGYSQKRKGSNNSNGSSTHLSYNKKFMNALMQQQGQLLVNSPMAIPQAPMQNFPMYMRGGMNNPSFFPMSSYNAMPFQYPRP</sequence>
<reference evidence="5 6" key="1">
    <citation type="journal article" date="2023" name="Elife">
        <title>Identification of key yeast species and microbe-microbe interactions impacting larval growth of Drosophila in the wild.</title>
        <authorList>
            <person name="Mure A."/>
            <person name="Sugiura Y."/>
            <person name="Maeda R."/>
            <person name="Honda K."/>
            <person name="Sakurai N."/>
            <person name="Takahashi Y."/>
            <person name="Watada M."/>
            <person name="Katoh T."/>
            <person name="Gotoh A."/>
            <person name="Gotoh Y."/>
            <person name="Taniguchi I."/>
            <person name="Nakamura K."/>
            <person name="Hayashi T."/>
            <person name="Katayama T."/>
            <person name="Uemura T."/>
            <person name="Hattori Y."/>
        </authorList>
    </citation>
    <scope>NUCLEOTIDE SEQUENCE [LARGE SCALE GENOMIC DNA]</scope>
    <source>
        <strain evidence="5 6">KH-74</strain>
    </source>
</reference>
<dbReference type="Pfam" id="PF00076">
    <property type="entry name" value="RRM_1"/>
    <property type="match status" value="2"/>
</dbReference>
<name>A0AAV5RTY1_MAUHU</name>
<feature type="domain" description="RRM" evidence="4">
    <location>
        <begin position="502"/>
        <end position="606"/>
    </location>
</feature>
<organism evidence="5 6">
    <name type="scientific">Maudiozyma humilis</name>
    <name type="common">Sour dough yeast</name>
    <name type="synonym">Kazachstania humilis</name>
    <dbReference type="NCBI Taxonomy" id="51915"/>
    <lineage>
        <taxon>Eukaryota</taxon>
        <taxon>Fungi</taxon>
        <taxon>Dikarya</taxon>
        <taxon>Ascomycota</taxon>
        <taxon>Saccharomycotina</taxon>
        <taxon>Saccharomycetes</taxon>
        <taxon>Saccharomycetales</taxon>
        <taxon>Saccharomycetaceae</taxon>
        <taxon>Maudiozyma</taxon>
    </lineage>
</organism>
<dbReference type="SMART" id="SM00360">
    <property type="entry name" value="RRM"/>
    <property type="match status" value="3"/>
</dbReference>
<feature type="domain" description="RRM" evidence="4">
    <location>
        <begin position="179"/>
        <end position="257"/>
    </location>
</feature>
<dbReference type="InterPro" id="IPR000504">
    <property type="entry name" value="RRM_dom"/>
</dbReference>
<evidence type="ECO:0000256" key="3">
    <source>
        <dbReference type="SAM" id="MobiDB-lite"/>
    </source>
</evidence>
<dbReference type="Gene3D" id="3.30.70.330">
    <property type="match status" value="3"/>
</dbReference>
<protein>
    <submittedName>
        <fullName evidence="5">Rie1 protein</fullName>
    </submittedName>
</protein>
<dbReference type="InterPro" id="IPR052462">
    <property type="entry name" value="SLIRP/GR-RBP-like"/>
</dbReference>
<dbReference type="PROSITE" id="PS50102">
    <property type="entry name" value="RRM"/>
    <property type="match status" value="3"/>
</dbReference>
<evidence type="ECO:0000313" key="6">
    <source>
        <dbReference type="Proteomes" id="UP001377567"/>
    </source>
</evidence>
<dbReference type="SUPFAM" id="SSF54928">
    <property type="entry name" value="RNA-binding domain, RBD"/>
    <property type="match status" value="3"/>
</dbReference>
<evidence type="ECO:0000313" key="5">
    <source>
        <dbReference type="EMBL" id="GMM55094.1"/>
    </source>
</evidence>
<proteinExistence type="predicted"/>
<feature type="compositionally biased region" description="Basic and acidic residues" evidence="3">
    <location>
        <begin position="618"/>
        <end position="634"/>
    </location>
</feature>
<dbReference type="PANTHER" id="PTHR48027">
    <property type="entry name" value="HETEROGENEOUS NUCLEAR RIBONUCLEOPROTEIN 87F-RELATED"/>
    <property type="match status" value="1"/>
</dbReference>
<feature type="compositionally biased region" description="Polar residues" evidence="3">
    <location>
        <begin position="17"/>
        <end position="32"/>
    </location>
</feature>
<dbReference type="CDD" id="cd00590">
    <property type="entry name" value="RRM_SF"/>
    <property type="match status" value="1"/>
</dbReference>
<dbReference type="InterPro" id="IPR012677">
    <property type="entry name" value="Nucleotide-bd_a/b_plait_sf"/>
</dbReference>
<feature type="region of interest" description="Disordered" evidence="3">
    <location>
        <begin position="1"/>
        <end position="32"/>
    </location>
</feature>
<dbReference type="GO" id="GO:0003723">
    <property type="term" value="F:RNA binding"/>
    <property type="evidence" value="ECO:0007669"/>
    <property type="project" value="UniProtKB-UniRule"/>
</dbReference>
<gene>
    <name evidence="5" type="ORF">DAKH74_017100</name>
</gene>
<comment type="caution">
    <text evidence="5">The sequence shown here is derived from an EMBL/GenBank/DDBJ whole genome shotgun (WGS) entry which is preliminary data.</text>
</comment>
<evidence type="ECO:0000259" key="4">
    <source>
        <dbReference type="PROSITE" id="PS50102"/>
    </source>
</evidence>
<dbReference type="InterPro" id="IPR035979">
    <property type="entry name" value="RBD_domain_sf"/>
</dbReference>
<keyword evidence="6" id="KW-1185">Reference proteome</keyword>
<feature type="domain" description="RRM" evidence="4">
    <location>
        <begin position="279"/>
        <end position="378"/>
    </location>
</feature>
<evidence type="ECO:0000256" key="1">
    <source>
        <dbReference type="ARBA" id="ARBA00022884"/>
    </source>
</evidence>
<dbReference type="AlphaFoldDB" id="A0AAV5RTY1"/>
<accession>A0AAV5RTY1</accession>
<dbReference type="Proteomes" id="UP001377567">
    <property type="component" value="Unassembled WGS sequence"/>
</dbReference>